<dbReference type="Pfam" id="PF12081">
    <property type="entry name" value="GldM_1st"/>
    <property type="match status" value="1"/>
</dbReference>
<dbReference type="AlphaFoldDB" id="A0A2W1N212"/>
<dbReference type="Proteomes" id="UP000249248">
    <property type="component" value="Unassembled WGS sequence"/>
</dbReference>
<dbReference type="InterPro" id="IPR022720">
    <property type="entry name" value="Motility-assoc_prot_GldM_N"/>
</dbReference>
<evidence type="ECO:0000259" key="2">
    <source>
        <dbReference type="Pfam" id="PF21601"/>
    </source>
</evidence>
<name>A0A2W1N212_9FLAO</name>
<sequence>MAGGKETPRQKMIGMMYLVLTALLAMNVSKQVIAAFITLNDKVEVSTGAIENKNGAIYQGFEAKKMSLKSTGGDVKDIEKWQKNATEVKNEADKTVGFLIGLSNEMIGLAEGGQDWIDHDLDVEIDGQTYPSGLKSLGGIQNFDNYDIPTNLFVGSDRSNPNEKGISIRTNLNGYRDYLVTKIGNYSEGKVKWTFEPPAEKSDLKAALASANPVDTSKIIQLYDLLNYPEEVHGHDEGAEAMPWVAAMFDHAPIVAAAAMFSALKSDVRNAESVAAQHMLDKVDAPMFNFNKIEPMAFAPSAYINQGDSLPLNVKIAAYDSTEIAEIAYGMDADTLPERWKKTTGTIGLSGATAGSHKVKGVIYVKQKGELVPKPWSFNYTVGQPMGVVALPEMRVLYRGYKNIVEGTASGFPADKVSLSGSGCNLSKSGKTWVATVGSGVREASISVIGRKDNGGSVNLGSFKFKVKKLPAPTVYLGGITNGQNPGLSSVKANANSKISCRYDESVPLTGVAFTVVSGTVTVDGLMAKGRVGGGGKLDGNAKKILAQSRGKQVTMLVTYRGPDGVSQRGALVFTPR</sequence>
<evidence type="ECO:0000259" key="3">
    <source>
        <dbReference type="Pfam" id="PF21602"/>
    </source>
</evidence>
<evidence type="ECO:0000313" key="4">
    <source>
        <dbReference type="EMBL" id="PZE18317.1"/>
    </source>
</evidence>
<dbReference type="EMBL" id="QKSB01000001">
    <property type="protein sequence ID" value="PZE18317.1"/>
    <property type="molecule type" value="Genomic_DNA"/>
</dbReference>
<reference evidence="4 5" key="1">
    <citation type="submission" date="2018-06" db="EMBL/GenBank/DDBJ databases">
        <title>The draft genome sequence of Crocinitomix sp. SM1701.</title>
        <authorList>
            <person name="Zhang X."/>
        </authorList>
    </citation>
    <scope>NUCLEOTIDE SEQUENCE [LARGE SCALE GENOMIC DNA]</scope>
    <source>
        <strain evidence="4 5">SM1701</strain>
    </source>
</reference>
<evidence type="ECO:0000259" key="1">
    <source>
        <dbReference type="Pfam" id="PF12081"/>
    </source>
</evidence>
<comment type="caution">
    <text evidence="4">The sequence shown here is derived from an EMBL/GenBank/DDBJ whole genome shotgun (WGS) entry which is preliminary data.</text>
</comment>
<organism evidence="4 5">
    <name type="scientific">Putridiphycobacter roseus</name>
    <dbReference type="NCBI Taxonomy" id="2219161"/>
    <lineage>
        <taxon>Bacteria</taxon>
        <taxon>Pseudomonadati</taxon>
        <taxon>Bacteroidota</taxon>
        <taxon>Flavobacteriia</taxon>
        <taxon>Flavobacteriales</taxon>
        <taxon>Crocinitomicaceae</taxon>
        <taxon>Putridiphycobacter</taxon>
    </lineage>
</organism>
<keyword evidence="5" id="KW-1185">Reference proteome</keyword>
<protein>
    <recommendedName>
        <fullName evidence="6">Gliding motility protein GldM</fullName>
    </recommendedName>
</protein>
<dbReference type="Pfam" id="PF21601">
    <property type="entry name" value="GldM_2nd"/>
    <property type="match status" value="1"/>
</dbReference>
<dbReference type="Pfam" id="PF21602">
    <property type="entry name" value="GldM_3rd"/>
    <property type="match status" value="1"/>
</dbReference>
<evidence type="ECO:0000313" key="5">
    <source>
        <dbReference type="Proteomes" id="UP000249248"/>
    </source>
</evidence>
<proteinExistence type="predicted"/>
<accession>A0A2W1N212</accession>
<feature type="domain" description="Gliding motility-associated protein GldM second immunoglobulin-like" evidence="3">
    <location>
        <begin position="393"/>
        <end position="468"/>
    </location>
</feature>
<feature type="domain" description="Gliding motility-associated protein GldM first immunoglobulin-like" evidence="2">
    <location>
        <begin position="288"/>
        <end position="383"/>
    </location>
</feature>
<gene>
    <name evidence="4" type="ORF">DNU06_00335</name>
</gene>
<evidence type="ECO:0008006" key="6">
    <source>
        <dbReference type="Google" id="ProtNLM"/>
    </source>
</evidence>
<dbReference type="OrthoDB" id="1490890at2"/>
<dbReference type="RefSeq" id="WP_111061218.1">
    <property type="nucleotide sequence ID" value="NZ_JBHUCU010000007.1"/>
</dbReference>
<dbReference type="InterPro" id="IPR048405">
    <property type="entry name" value="GldM_Ig-like-1"/>
</dbReference>
<feature type="domain" description="Gliding motility-associated protein GldM N-terminal" evidence="1">
    <location>
        <begin position="31"/>
        <end position="281"/>
    </location>
</feature>
<dbReference type="InterPro" id="IPR048406">
    <property type="entry name" value="GldM_Ig-like-2"/>
</dbReference>